<dbReference type="KEGG" id="samy:DB32_007194"/>
<dbReference type="EMBL" id="CP011125">
    <property type="protein sequence ID" value="AKF10045.1"/>
    <property type="molecule type" value="Genomic_DNA"/>
</dbReference>
<gene>
    <name evidence="2" type="ORF">DB32_007194</name>
</gene>
<protein>
    <submittedName>
        <fullName evidence="2">Putative dipeptidase</fullName>
    </submittedName>
</protein>
<dbReference type="PANTHER" id="PTHR10443:SF12">
    <property type="entry name" value="DIPEPTIDASE"/>
    <property type="match status" value="1"/>
</dbReference>
<reference evidence="2 3" key="1">
    <citation type="submission" date="2015-03" db="EMBL/GenBank/DDBJ databases">
        <title>Genome assembly of Sandaracinus amylolyticus DSM 53668.</title>
        <authorList>
            <person name="Sharma G."/>
            <person name="Subramanian S."/>
        </authorList>
    </citation>
    <scope>NUCLEOTIDE SEQUENCE [LARGE SCALE GENOMIC DNA]</scope>
    <source>
        <strain evidence="2 3">DSM 53668</strain>
    </source>
</reference>
<proteinExistence type="predicted"/>
<dbReference type="PROSITE" id="PS51365">
    <property type="entry name" value="RENAL_DIPEPTIDASE_2"/>
    <property type="match status" value="1"/>
</dbReference>
<keyword evidence="1" id="KW-0732">Signal</keyword>
<organism evidence="2 3">
    <name type="scientific">Sandaracinus amylolyticus</name>
    <dbReference type="NCBI Taxonomy" id="927083"/>
    <lineage>
        <taxon>Bacteria</taxon>
        <taxon>Pseudomonadati</taxon>
        <taxon>Myxococcota</taxon>
        <taxon>Polyangia</taxon>
        <taxon>Polyangiales</taxon>
        <taxon>Sandaracinaceae</taxon>
        <taxon>Sandaracinus</taxon>
    </lineage>
</organism>
<evidence type="ECO:0000256" key="1">
    <source>
        <dbReference type="SAM" id="SignalP"/>
    </source>
</evidence>
<evidence type="ECO:0000313" key="2">
    <source>
        <dbReference type="EMBL" id="AKF10045.1"/>
    </source>
</evidence>
<dbReference type="InterPro" id="IPR008257">
    <property type="entry name" value="Pept_M19"/>
</dbReference>
<name>A0A0F6YLY1_9BACT</name>
<dbReference type="STRING" id="927083.DB32_007194"/>
<dbReference type="RefSeq" id="WP_053237045.1">
    <property type="nucleotide sequence ID" value="NZ_CP011125.1"/>
</dbReference>
<feature type="signal peptide" evidence="1">
    <location>
        <begin position="1"/>
        <end position="18"/>
    </location>
</feature>
<dbReference type="OrthoDB" id="9804920at2"/>
<feature type="chain" id="PRO_5002512927" evidence="1">
    <location>
        <begin position="19"/>
        <end position="409"/>
    </location>
</feature>
<dbReference type="Pfam" id="PF01244">
    <property type="entry name" value="Peptidase_M19"/>
    <property type="match status" value="1"/>
</dbReference>
<dbReference type="Proteomes" id="UP000034883">
    <property type="component" value="Chromosome"/>
</dbReference>
<keyword evidence="3" id="KW-1185">Reference proteome</keyword>
<sequence>MRVLVAWVLGLCVGCGSAAEPSALPPIESAPILENFPETPVIAEAPSAPPRLLAIDTHADTTQRMLDMGDDLSARLPDGHVDLPRMREGGLSAIFLSIWVDPRRYEGEDGWARALALVRTVRDFAAAHPNDAALCTTADEVRAAHAAGRIALLMGLEGAHALGDADDDTLIARLGQLHALGVRYVTVTWTGDNRFGHASTGGHASRGLTPLGRRLVREMNRLGVIVDVSHVSDRTAHDVLDVTTRPVIASHSATRALSEHPRNVPDELIRRIAAGGGAVCVNFYAHFLDADYGARRRALEHDHHAEFAHLRGRSWQTATERNAIAARIDPALRPPAVRVLADHLAHVVAIGGEGAACLGSDFDGISELPEGMQDVADLPRLVEELTSRELPVAAIAGENVLRVLSAQTD</sequence>
<dbReference type="GO" id="GO:0006508">
    <property type="term" value="P:proteolysis"/>
    <property type="evidence" value="ECO:0007669"/>
    <property type="project" value="InterPro"/>
</dbReference>
<dbReference type="GO" id="GO:0070573">
    <property type="term" value="F:metallodipeptidase activity"/>
    <property type="evidence" value="ECO:0007669"/>
    <property type="project" value="InterPro"/>
</dbReference>
<dbReference type="PANTHER" id="PTHR10443">
    <property type="entry name" value="MICROSOMAL DIPEPTIDASE"/>
    <property type="match status" value="1"/>
</dbReference>
<dbReference type="CDD" id="cd01301">
    <property type="entry name" value="rDP_like"/>
    <property type="match status" value="1"/>
</dbReference>
<dbReference type="Gene3D" id="3.20.20.140">
    <property type="entry name" value="Metal-dependent hydrolases"/>
    <property type="match status" value="1"/>
</dbReference>
<dbReference type="SUPFAM" id="SSF51556">
    <property type="entry name" value="Metallo-dependent hydrolases"/>
    <property type="match status" value="1"/>
</dbReference>
<accession>A0A0F6YLY1</accession>
<evidence type="ECO:0000313" key="3">
    <source>
        <dbReference type="Proteomes" id="UP000034883"/>
    </source>
</evidence>
<dbReference type="AlphaFoldDB" id="A0A0F6YLY1"/>
<dbReference type="InterPro" id="IPR032466">
    <property type="entry name" value="Metal_Hydrolase"/>
</dbReference>